<name>A0A1H2LRY6_9ACTN</name>
<evidence type="ECO:0000313" key="4">
    <source>
        <dbReference type="Proteomes" id="UP000183180"/>
    </source>
</evidence>
<dbReference type="RefSeq" id="WP_074854048.1">
    <property type="nucleotide sequence ID" value="NZ_FNLM01000036.1"/>
</dbReference>
<feature type="domain" description="NIPSNAP" evidence="1">
    <location>
        <begin position="3"/>
        <end position="105"/>
    </location>
</feature>
<evidence type="ECO:0000313" key="5">
    <source>
        <dbReference type="Proteomes" id="UP001265083"/>
    </source>
</evidence>
<dbReference type="Pfam" id="PF07978">
    <property type="entry name" value="NIPSNAP"/>
    <property type="match status" value="1"/>
</dbReference>
<dbReference type="InterPro" id="IPR012577">
    <property type="entry name" value="NIPSNAP"/>
</dbReference>
<reference evidence="3 4" key="1">
    <citation type="submission" date="2016-10" db="EMBL/GenBank/DDBJ databases">
        <authorList>
            <person name="de Groot N.N."/>
        </authorList>
    </citation>
    <scope>NUCLEOTIDE SEQUENCE [LARGE SCALE GENOMIC DNA]</scope>
    <source>
        <strain evidence="3 4">DSM 44215</strain>
    </source>
</reference>
<evidence type="ECO:0000313" key="2">
    <source>
        <dbReference type="EMBL" id="MDS1116968.1"/>
    </source>
</evidence>
<evidence type="ECO:0000313" key="3">
    <source>
        <dbReference type="EMBL" id="SDU83076.1"/>
    </source>
</evidence>
<dbReference type="SUPFAM" id="SSF54909">
    <property type="entry name" value="Dimeric alpha+beta barrel"/>
    <property type="match status" value="1"/>
</dbReference>
<dbReference type="EMBL" id="JAVLUS010000044">
    <property type="protein sequence ID" value="MDS1116968.1"/>
    <property type="molecule type" value="Genomic_DNA"/>
</dbReference>
<dbReference type="Proteomes" id="UP000183180">
    <property type="component" value="Unassembled WGS sequence"/>
</dbReference>
<reference evidence="2 5" key="2">
    <citation type="submission" date="2023-08" db="EMBL/GenBank/DDBJ databases">
        <title>Bioegradation of LLDPE and BLDPE plastic by marine bacteria from coast plastic debris.</title>
        <authorList>
            <person name="Rong Z."/>
        </authorList>
    </citation>
    <scope>NUCLEOTIDE SEQUENCE [LARGE SCALE GENOMIC DNA]</scope>
    <source>
        <strain evidence="2 5">Z-2</strain>
    </source>
</reference>
<accession>A0A1H2LRY6</accession>
<dbReference type="AlphaFoldDB" id="A0A1H2LRY6"/>
<sequence length="109" mass="12355">MIVEIREYVAVPGRLPAIVDLFSNHTARMFERYGVELISAGHTVIGENSFGELVYSLRFNDLAELDLKWGQVTSDPEWQDAFAAAEQDGPLIGTMRRRVIDDTPFQARR</sequence>
<dbReference type="OrthoDB" id="9809695at2"/>
<dbReference type="STRING" id="158898.SAMN04488548_136700"/>
<gene>
    <name evidence="2" type="ORF">RD149_24860</name>
    <name evidence="3" type="ORF">SAMN04488548_136700</name>
</gene>
<dbReference type="InterPro" id="IPR011008">
    <property type="entry name" value="Dimeric_a/b-barrel"/>
</dbReference>
<evidence type="ECO:0000259" key="1">
    <source>
        <dbReference type="Pfam" id="PF07978"/>
    </source>
</evidence>
<keyword evidence="5" id="KW-1185">Reference proteome</keyword>
<proteinExistence type="predicted"/>
<dbReference type="Gene3D" id="3.30.70.100">
    <property type="match status" value="1"/>
</dbReference>
<protein>
    <submittedName>
        <fullName evidence="2">NIPSNAP family protein</fullName>
    </submittedName>
    <submittedName>
        <fullName evidence="3">NIPSNAP protein</fullName>
    </submittedName>
</protein>
<dbReference type="EMBL" id="FNLM01000036">
    <property type="protein sequence ID" value="SDU83076.1"/>
    <property type="molecule type" value="Genomic_DNA"/>
</dbReference>
<organism evidence="3 4">
    <name type="scientific">Gordonia westfalica</name>
    <dbReference type="NCBI Taxonomy" id="158898"/>
    <lineage>
        <taxon>Bacteria</taxon>
        <taxon>Bacillati</taxon>
        <taxon>Actinomycetota</taxon>
        <taxon>Actinomycetes</taxon>
        <taxon>Mycobacteriales</taxon>
        <taxon>Gordoniaceae</taxon>
        <taxon>Gordonia</taxon>
    </lineage>
</organism>
<dbReference type="Proteomes" id="UP001265083">
    <property type="component" value="Unassembled WGS sequence"/>
</dbReference>